<name>A0ABQ0JGL5_9VIBR</name>
<reference evidence="2" key="2">
    <citation type="submission" date="2014-09" db="EMBL/GenBank/DDBJ databases">
        <authorList>
            <consortium name="NBRP consortium"/>
            <person name="Sawabe T."/>
            <person name="Meirelles P."/>
            <person name="Nakanishi M."/>
            <person name="Sayaka M."/>
            <person name="Hattori M."/>
            <person name="Ohkuma M."/>
        </authorList>
    </citation>
    <scope>NUCLEOTIDE SEQUENCE [LARGE SCALE GENOMIC DNA]</scope>
    <source>
        <strain evidence="2">JCM 19239</strain>
    </source>
</reference>
<reference evidence="2" key="1">
    <citation type="submission" date="2014-09" db="EMBL/GenBank/DDBJ databases">
        <title>Vibrio variabilis JCM 19239. (C206) whole genome shotgun sequence.</title>
        <authorList>
            <person name="Sawabe T."/>
            <person name="Meirelles P."/>
            <person name="Nakanishi M."/>
            <person name="Sayaka M."/>
            <person name="Hattori M."/>
            <person name="Ohkuma M."/>
        </authorList>
    </citation>
    <scope>NUCLEOTIDE SEQUENCE [LARGE SCALE GENOMIC DNA]</scope>
    <source>
        <strain evidence="2">JCM 19239</strain>
    </source>
</reference>
<sequence length="39" mass="4497">MMVKTMVLRDMGNQYASRVARVIAKLTQRKYEHNSSPDA</sequence>
<keyword evidence="2" id="KW-1185">Reference proteome</keyword>
<comment type="caution">
    <text evidence="1">The sequence shown here is derived from an EMBL/GenBank/DDBJ whole genome shotgun (WGS) entry which is preliminary data.</text>
</comment>
<dbReference type="Proteomes" id="UP000029223">
    <property type="component" value="Unassembled WGS sequence"/>
</dbReference>
<accession>A0ABQ0JGL5</accession>
<evidence type="ECO:0000313" key="1">
    <source>
        <dbReference type="EMBL" id="GAL27893.1"/>
    </source>
</evidence>
<evidence type="ECO:0000313" key="2">
    <source>
        <dbReference type="Proteomes" id="UP000029223"/>
    </source>
</evidence>
<protein>
    <submittedName>
        <fullName evidence="1">Uncharacterized protein</fullName>
    </submittedName>
</protein>
<proteinExistence type="predicted"/>
<organism evidence="1 2">
    <name type="scientific">Vibrio variabilis</name>
    <dbReference type="NCBI Taxonomy" id="990271"/>
    <lineage>
        <taxon>Bacteria</taxon>
        <taxon>Pseudomonadati</taxon>
        <taxon>Pseudomonadota</taxon>
        <taxon>Gammaproteobacteria</taxon>
        <taxon>Vibrionales</taxon>
        <taxon>Vibrionaceae</taxon>
        <taxon>Vibrio</taxon>
    </lineage>
</organism>
<dbReference type="EMBL" id="BBMS01000035">
    <property type="protein sequence ID" value="GAL27893.1"/>
    <property type="molecule type" value="Genomic_DNA"/>
</dbReference>
<gene>
    <name evidence="1" type="ORF">JCM19239_7954</name>
</gene>